<dbReference type="SMART" id="SM00710">
    <property type="entry name" value="PbH1"/>
    <property type="match status" value="5"/>
</dbReference>
<organism evidence="17 18">
    <name type="scientific">Claviceps aff. purpurea</name>
    <dbReference type="NCBI Taxonomy" id="1967640"/>
    <lineage>
        <taxon>Eukaryota</taxon>
        <taxon>Fungi</taxon>
        <taxon>Dikarya</taxon>
        <taxon>Ascomycota</taxon>
        <taxon>Pezizomycotina</taxon>
        <taxon>Sordariomycetes</taxon>
        <taxon>Hypocreomycetidae</taxon>
        <taxon>Hypocreales</taxon>
        <taxon>Clavicipitaceae</taxon>
        <taxon>Claviceps</taxon>
    </lineage>
</organism>
<dbReference type="Pfam" id="PF00295">
    <property type="entry name" value="Glyco_hydro_28"/>
    <property type="match status" value="1"/>
</dbReference>
<dbReference type="PANTHER" id="PTHR31884:SF1">
    <property type="entry name" value="POLYGALACTURONASE"/>
    <property type="match status" value="1"/>
</dbReference>
<dbReference type="InterPro" id="IPR050434">
    <property type="entry name" value="Glycosyl_hydrlase_28"/>
</dbReference>
<evidence type="ECO:0000256" key="2">
    <source>
        <dbReference type="ARBA" id="ARBA00008834"/>
    </source>
</evidence>
<evidence type="ECO:0000256" key="10">
    <source>
        <dbReference type="ARBA" id="ARBA00023295"/>
    </source>
</evidence>
<keyword evidence="18" id="KW-1185">Reference proteome</keyword>
<dbReference type="InterPro" id="IPR006626">
    <property type="entry name" value="PbH1"/>
</dbReference>
<dbReference type="PANTHER" id="PTHR31884">
    <property type="entry name" value="POLYGALACTURONASE"/>
    <property type="match status" value="1"/>
</dbReference>
<comment type="similarity">
    <text evidence="2 15">Belongs to the glycosyl hydrolase 28 family.</text>
</comment>
<keyword evidence="7 15" id="KW-0378">Hydrolase</keyword>
<keyword evidence="10 15" id="KW-0326">Glycosidase</keyword>
<evidence type="ECO:0000256" key="11">
    <source>
        <dbReference type="ARBA" id="ARBA00023316"/>
    </source>
</evidence>
<evidence type="ECO:0000256" key="9">
    <source>
        <dbReference type="ARBA" id="ARBA00023157"/>
    </source>
</evidence>
<dbReference type="GO" id="GO:0005576">
    <property type="term" value="C:extracellular region"/>
    <property type="evidence" value="ECO:0007669"/>
    <property type="project" value="UniProtKB-SubCell"/>
</dbReference>
<evidence type="ECO:0000256" key="8">
    <source>
        <dbReference type="ARBA" id="ARBA00023145"/>
    </source>
</evidence>
<keyword evidence="11" id="KW-0961">Cell wall biogenesis/degradation</keyword>
<protein>
    <recommendedName>
        <fullName evidence="3">endo-polygalacturonase</fullName>
        <ecNumber evidence="3">3.2.1.15</ecNumber>
    </recommendedName>
    <alternativeName>
        <fullName evidence="13">Pectinase</fullName>
    </alternativeName>
</protein>
<dbReference type="GO" id="GO:0071555">
    <property type="term" value="P:cell wall organization"/>
    <property type="evidence" value="ECO:0007669"/>
    <property type="project" value="UniProtKB-KW"/>
</dbReference>
<dbReference type="GO" id="GO:0045490">
    <property type="term" value="P:pectin catabolic process"/>
    <property type="evidence" value="ECO:0007669"/>
    <property type="project" value="TreeGrafter"/>
</dbReference>
<feature type="signal peptide" evidence="16">
    <location>
        <begin position="1"/>
        <end position="19"/>
    </location>
</feature>
<evidence type="ECO:0000313" key="18">
    <source>
        <dbReference type="Proteomes" id="UP000707071"/>
    </source>
</evidence>
<dbReference type="InterPro" id="IPR011050">
    <property type="entry name" value="Pectin_lyase_fold/virulence"/>
</dbReference>
<evidence type="ECO:0000256" key="4">
    <source>
        <dbReference type="ARBA" id="ARBA00022525"/>
    </source>
</evidence>
<reference evidence="17 18" key="1">
    <citation type="journal article" date="2020" name="bioRxiv">
        <title>Whole genome comparisons of ergot fungi reveals the divergence and evolution of species within the genus Claviceps are the result of varying mechanisms driving genome evolution and host range expansion.</title>
        <authorList>
            <person name="Wyka S.A."/>
            <person name="Mondo S.J."/>
            <person name="Liu M."/>
            <person name="Dettman J."/>
            <person name="Nalam V."/>
            <person name="Broders K.D."/>
        </authorList>
    </citation>
    <scope>NUCLEOTIDE SEQUENCE [LARGE SCALE GENOMIC DNA]</scope>
    <source>
        <strain evidence="17 18">Clav52</strain>
    </source>
</reference>
<evidence type="ECO:0000256" key="6">
    <source>
        <dbReference type="ARBA" id="ARBA00022737"/>
    </source>
</evidence>
<dbReference type="PROSITE" id="PS00502">
    <property type="entry name" value="POLYGALACTURONASE"/>
    <property type="match status" value="1"/>
</dbReference>
<dbReference type="AlphaFoldDB" id="A0A9P7U6R8"/>
<dbReference type="GO" id="GO:0004650">
    <property type="term" value="F:polygalacturonase activity"/>
    <property type="evidence" value="ECO:0007669"/>
    <property type="project" value="UniProtKB-EC"/>
</dbReference>
<accession>A0A9P7U6R8</accession>
<dbReference type="FunFam" id="2.160.20.10:FF:000002">
    <property type="entry name" value="Endopolygalacturonase D"/>
    <property type="match status" value="1"/>
</dbReference>
<sequence>MYSLLMLLLPVWTGSFVSAAPAVSKAAALSGADCTFSDVAQAIQKKASCSTITLRNLKVPAGKTLDLSNLSDGTRLVMQVIFTGRTTFGYQEWEGPLIAMSGKNIKVSGSPGNIIDCEGRRWWDGKGTNGGKKKPQFFNAHDLINSEIRNLNVLNTPAHAFSISHAENLGIFNVNIDDSAGDSLGGHNTDGFDIGNSNGITISGCSVRNQDDCMAINSGTNITFVNGFCSGGHGLSIGSVGFRSSNIVKGVHIANSKVTKSMNGIRIKTIAGAKGAVSDVVYDNISLSEISGVGIVVQQDYKNGKPTGKPTTGVPITNITVNKVTGNVKPGGTNVQVLCGSSSSCKGWTWTDNKVVDGAKSRANSAVPAGVVL</sequence>
<keyword evidence="8" id="KW-0865">Zymogen</keyword>
<dbReference type="EC" id="3.2.1.15" evidence="3"/>
<feature type="chain" id="PRO_5040441367" description="endo-polygalacturonase" evidence="16">
    <location>
        <begin position="20"/>
        <end position="373"/>
    </location>
</feature>
<dbReference type="Proteomes" id="UP000707071">
    <property type="component" value="Unassembled WGS sequence"/>
</dbReference>
<gene>
    <name evidence="17" type="ORF">E4U09_001213</name>
</gene>
<evidence type="ECO:0000256" key="12">
    <source>
        <dbReference type="ARBA" id="ARBA00034074"/>
    </source>
</evidence>
<name>A0A9P7U6R8_9HYPO</name>
<evidence type="ECO:0000256" key="3">
    <source>
        <dbReference type="ARBA" id="ARBA00012736"/>
    </source>
</evidence>
<keyword evidence="5 16" id="KW-0732">Signal</keyword>
<evidence type="ECO:0000256" key="13">
    <source>
        <dbReference type="ARBA" id="ARBA00083621"/>
    </source>
</evidence>
<comment type="catalytic activity">
    <reaction evidence="12">
        <text>(1,4-alpha-D-galacturonosyl)n+m + H2O = (1,4-alpha-D-galacturonosyl)n + (1,4-alpha-D-galacturonosyl)m.</text>
        <dbReference type="EC" id="3.2.1.15"/>
    </reaction>
</comment>
<dbReference type="EMBL" id="SRRH01000142">
    <property type="protein sequence ID" value="KAG6297842.1"/>
    <property type="molecule type" value="Genomic_DNA"/>
</dbReference>
<evidence type="ECO:0000256" key="1">
    <source>
        <dbReference type="ARBA" id="ARBA00004613"/>
    </source>
</evidence>
<evidence type="ECO:0000256" key="7">
    <source>
        <dbReference type="ARBA" id="ARBA00022801"/>
    </source>
</evidence>
<comment type="subcellular location">
    <subcellularLocation>
        <location evidence="1">Secreted</location>
    </subcellularLocation>
</comment>
<evidence type="ECO:0000313" key="17">
    <source>
        <dbReference type="EMBL" id="KAG6297842.1"/>
    </source>
</evidence>
<dbReference type="InterPro" id="IPR000743">
    <property type="entry name" value="Glyco_hydro_28"/>
</dbReference>
<proteinExistence type="inferred from homology"/>
<dbReference type="SUPFAM" id="SSF51126">
    <property type="entry name" value="Pectin lyase-like"/>
    <property type="match status" value="1"/>
</dbReference>
<keyword evidence="4" id="KW-0964">Secreted</keyword>
<evidence type="ECO:0000256" key="14">
    <source>
        <dbReference type="PROSITE-ProRule" id="PRU10052"/>
    </source>
</evidence>
<keyword evidence="6" id="KW-0677">Repeat</keyword>
<evidence type="ECO:0000256" key="16">
    <source>
        <dbReference type="SAM" id="SignalP"/>
    </source>
</evidence>
<comment type="caution">
    <text evidence="17">The sequence shown here is derived from an EMBL/GenBank/DDBJ whole genome shotgun (WGS) entry which is preliminary data.</text>
</comment>
<evidence type="ECO:0000256" key="15">
    <source>
        <dbReference type="RuleBase" id="RU361169"/>
    </source>
</evidence>
<evidence type="ECO:0000256" key="5">
    <source>
        <dbReference type="ARBA" id="ARBA00022729"/>
    </source>
</evidence>
<dbReference type="InterPro" id="IPR012334">
    <property type="entry name" value="Pectin_lyas_fold"/>
</dbReference>
<keyword evidence="9" id="KW-1015">Disulfide bond</keyword>
<feature type="active site" evidence="14">
    <location>
        <position position="233"/>
    </location>
</feature>
<dbReference type="Gene3D" id="2.160.20.10">
    <property type="entry name" value="Single-stranded right-handed beta-helix, Pectin lyase-like"/>
    <property type="match status" value="1"/>
</dbReference>